<dbReference type="InterPro" id="IPR006683">
    <property type="entry name" value="Thioestr_dom"/>
</dbReference>
<dbReference type="Proteomes" id="UP000293902">
    <property type="component" value="Chromosome"/>
</dbReference>
<keyword evidence="5" id="KW-1185">Reference proteome</keyword>
<dbReference type="EMBL" id="QLNI01000032">
    <property type="protein sequence ID" value="RAM01102.1"/>
    <property type="molecule type" value="Genomic_DNA"/>
</dbReference>
<evidence type="ECO:0000313" key="2">
    <source>
        <dbReference type="EMBL" id="QBH15581.1"/>
    </source>
</evidence>
<organism evidence="3 4">
    <name type="scientific">Desulfobacter hydrogenophilus</name>
    <dbReference type="NCBI Taxonomy" id="2291"/>
    <lineage>
        <taxon>Bacteria</taxon>
        <taxon>Pseudomonadati</taxon>
        <taxon>Thermodesulfobacteriota</taxon>
        <taxon>Desulfobacteria</taxon>
        <taxon>Desulfobacterales</taxon>
        <taxon>Desulfobacteraceae</taxon>
        <taxon>Desulfobacter</taxon>
    </lineage>
</organism>
<dbReference type="InterPro" id="IPR029069">
    <property type="entry name" value="HotDog_dom_sf"/>
</dbReference>
<dbReference type="Gene3D" id="3.10.129.10">
    <property type="entry name" value="Hotdog Thioesterase"/>
    <property type="match status" value="1"/>
</dbReference>
<proteinExistence type="predicted"/>
<reference evidence="2 5" key="2">
    <citation type="submission" date="2019-02" db="EMBL/GenBank/DDBJ databases">
        <title>Complete genome sequence of Desulfobacter hydrogenophilus AcRS1.</title>
        <authorList>
            <person name="Marietou A."/>
            <person name="Lund M.B."/>
            <person name="Marshall I.P.G."/>
            <person name="Schreiber L."/>
            <person name="Jorgensen B."/>
        </authorList>
    </citation>
    <scope>NUCLEOTIDE SEQUENCE [LARGE SCALE GENOMIC DNA]</scope>
    <source>
        <strain evidence="2 5">AcRS1</strain>
    </source>
</reference>
<dbReference type="Proteomes" id="UP000248798">
    <property type="component" value="Unassembled WGS sequence"/>
</dbReference>
<dbReference type="OrthoDB" id="9813158at2"/>
<evidence type="ECO:0000313" key="3">
    <source>
        <dbReference type="EMBL" id="RAM01102.1"/>
    </source>
</evidence>
<dbReference type="SUPFAM" id="SSF54637">
    <property type="entry name" value="Thioesterase/thiol ester dehydrase-isomerase"/>
    <property type="match status" value="1"/>
</dbReference>
<dbReference type="EMBL" id="CP036313">
    <property type="protein sequence ID" value="QBH15581.1"/>
    <property type="molecule type" value="Genomic_DNA"/>
</dbReference>
<accession>A0A328FCG4</accession>
<dbReference type="CDD" id="cd03443">
    <property type="entry name" value="PaaI_thioesterase"/>
    <property type="match status" value="1"/>
</dbReference>
<evidence type="ECO:0000313" key="4">
    <source>
        <dbReference type="Proteomes" id="UP000248798"/>
    </source>
</evidence>
<evidence type="ECO:0000259" key="1">
    <source>
        <dbReference type="Pfam" id="PF03061"/>
    </source>
</evidence>
<protein>
    <recommendedName>
        <fullName evidence="1">Thioesterase domain-containing protein</fullName>
    </recommendedName>
</protein>
<feature type="domain" description="Thioesterase" evidence="1">
    <location>
        <begin position="11"/>
        <end position="51"/>
    </location>
</feature>
<evidence type="ECO:0000313" key="5">
    <source>
        <dbReference type="Proteomes" id="UP000293902"/>
    </source>
</evidence>
<dbReference type="GO" id="GO:0016790">
    <property type="term" value="F:thiolester hydrolase activity"/>
    <property type="evidence" value="ECO:0007669"/>
    <property type="project" value="UniProtKB-ARBA"/>
</dbReference>
<gene>
    <name evidence="3" type="ORF">DO021_15555</name>
    <name evidence="2" type="ORF">EYB58_11835</name>
</gene>
<reference evidence="3 4" key="1">
    <citation type="submission" date="2018-06" db="EMBL/GenBank/DDBJ databases">
        <title>Complete Genome Sequence of Desulfobacter hydrogenophilus (DSM3380).</title>
        <authorList>
            <person name="Marietou A."/>
            <person name="Schreiber L."/>
            <person name="Marshall I."/>
            <person name="Jorgensen B."/>
        </authorList>
    </citation>
    <scope>NUCLEOTIDE SEQUENCE [LARGE SCALE GENOMIC DNA]</scope>
    <source>
        <strain evidence="3 4">DSM 3380</strain>
    </source>
</reference>
<sequence length="61" mass="7032">MFPPEFWKSGTIDLRVDYLRPGLGECFYANGKIIRSGRKVTVVRMELHNNGCNCTFRENPP</sequence>
<name>A0A328FCG4_9BACT</name>
<dbReference type="Pfam" id="PF03061">
    <property type="entry name" value="4HBT"/>
    <property type="match status" value="1"/>
</dbReference>
<dbReference type="AlphaFoldDB" id="A0A328FCG4"/>